<accession>G9ZBX1</accession>
<gene>
    <name evidence="1" type="ORF">HMPREF9080_00247</name>
</gene>
<dbReference type="AlphaFoldDB" id="G9ZBX1"/>
<dbReference type="EMBL" id="AGCM01000015">
    <property type="protein sequence ID" value="EHM55946.1"/>
    <property type="molecule type" value="Genomic_DNA"/>
</dbReference>
<comment type="caution">
    <text evidence="1">The sequence shown here is derived from an EMBL/GenBank/DDBJ whole genome shotgun (WGS) entry which is preliminary data.</text>
</comment>
<evidence type="ECO:0000313" key="2">
    <source>
        <dbReference type="Proteomes" id="UP000004750"/>
    </source>
</evidence>
<dbReference type="HOGENOM" id="CLU_2913938_0_0_6"/>
<evidence type="ECO:0000313" key="1">
    <source>
        <dbReference type="EMBL" id="EHM55946.1"/>
    </source>
</evidence>
<organism evidence="1 2">
    <name type="scientific">Cardiobacterium valvarum F0432</name>
    <dbReference type="NCBI Taxonomy" id="797473"/>
    <lineage>
        <taxon>Bacteria</taxon>
        <taxon>Pseudomonadati</taxon>
        <taxon>Pseudomonadota</taxon>
        <taxon>Gammaproteobacteria</taxon>
        <taxon>Cardiobacteriales</taxon>
        <taxon>Cardiobacteriaceae</taxon>
        <taxon>Cardiobacterium</taxon>
    </lineage>
</organism>
<name>G9ZBX1_9GAMM</name>
<sequence length="61" mass="7109">MGDYDKIMSKIYYITRYGYFYPCNTAIIPQPTNEKTHVFGLKSNFHPTQVNIHGNPNPQFP</sequence>
<proteinExistence type="predicted"/>
<dbReference type="Proteomes" id="UP000004750">
    <property type="component" value="Unassembled WGS sequence"/>
</dbReference>
<reference evidence="1 2" key="1">
    <citation type="submission" date="2011-08" db="EMBL/GenBank/DDBJ databases">
        <authorList>
            <person name="Weinstock G."/>
            <person name="Sodergren E."/>
            <person name="Clifton S."/>
            <person name="Fulton L."/>
            <person name="Fulton B."/>
            <person name="Courtney L."/>
            <person name="Fronick C."/>
            <person name="Harrison M."/>
            <person name="Strong C."/>
            <person name="Farmer C."/>
            <person name="Delahaunty K."/>
            <person name="Markovic C."/>
            <person name="Hall O."/>
            <person name="Minx P."/>
            <person name="Tomlinson C."/>
            <person name="Mitreva M."/>
            <person name="Hou S."/>
            <person name="Chen J."/>
            <person name="Wollam A."/>
            <person name="Pepin K.H."/>
            <person name="Johnson M."/>
            <person name="Bhonagiri V."/>
            <person name="Zhang X."/>
            <person name="Suruliraj S."/>
            <person name="Warren W."/>
            <person name="Chinwalla A."/>
            <person name="Mardis E.R."/>
            <person name="Wilson R.K."/>
        </authorList>
    </citation>
    <scope>NUCLEOTIDE SEQUENCE [LARGE SCALE GENOMIC DNA]</scope>
    <source>
        <strain evidence="1 2">F0432</strain>
    </source>
</reference>
<dbReference type="STRING" id="797473.HMPREF9080_00247"/>
<protein>
    <submittedName>
        <fullName evidence="1">Uncharacterized protein</fullName>
    </submittedName>
</protein>